<dbReference type="InterPro" id="IPR030890">
    <property type="entry name" value="LP_HExxH_w_TonB"/>
</dbReference>
<reference evidence="2" key="1">
    <citation type="submission" date="2016-10" db="EMBL/GenBank/DDBJ databases">
        <authorList>
            <person name="Varghese N."/>
            <person name="Submissions S."/>
        </authorList>
    </citation>
    <scope>NUCLEOTIDE SEQUENCE [LARGE SCALE GENOMIC DNA]</scope>
    <source>
        <strain evidence="2">DSM 22361</strain>
    </source>
</reference>
<sequence length="298" mass="34051">MKKKHNYIATNLQVMKTVACVMLAFMVLSGCTKEDAIPSEPIPNLGGYKPAGNPTIDSWIKKNLTDPFNVTVKYQYDPFEVDFMKNTTPAKEEFVIPTMELVKQCMIEPYIKNSDSAFVKKIVPKLWVLVGSGQYNDDGTVVLGQAEGANKITLMDVNKYAKTKLFVQSSNHTVQHETAHILHQTRVYAPAFKYVNPEYYTTTWHNYTDKQAYNLGFVRNYAMASADEDFVETISYLLVYGQTAYDNLVKGSSEAGKNRLRVKEQLVIEYFKEKWNMDFRQLQADVQASIYNYIENQG</sequence>
<proteinExistence type="predicted"/>
<organism evidence="1 2">
    <name type="scientific">Sphingobacterium lactis</name>
    <dbReference type="NCBI Taxonomy" id="797291"/>
    <lineage>
        <taxon>Bacteria</taxon>
        <taxon>Pseudomonadati</taxon>
        <taxon>Bacteroidota</taxon>
        <taxon>Sphingobacteriia</taxon>
        <taxon>Sphingobacteriales</taxon>
        <taxon>Sphingobacteriaceae</taxon>
        <taxon>Sphingobacterium</taxon>
    </lineage>
</organism>
<dbReference type="PROSITE" id="PS51257">
    <property type="entry name" value="PROKAR_LIPOPROTEIN"/>
    <property type="match status" value="1"/>
</dbReference>
<keyword evidence="1" id="KW-0378">Hydrolase</keyword>
<dbReference type="Pfam" id="PF15890">
    <property type="entry name" value="Peptidase_Mx1"/>
    <property type="match status" value="1"/>
</dbReference>
<gene>
    <name evidence="1" type="ORF">SAMN05421877_10589</name>
</gene>
<evidence type="ECO:0000313" key="2">
    <source>
        <dbReference type="Proteomes" id="UP000236731"/>
    </source>
</evidence>
<name>A0A1H5XQS1_9SPHI</name>
<dbReference type="Gene3D" id="3.40.390.70">
    <property type="match status" value="1"/>
</dbReference>
<accession>A0A1H5XQS1</accession>
<dbReference type="Proteomes" id="UP000236731">
    <property type="component" value="Unassembled WGS sequence"/>
</dbReference>
<dbReference type="EMBL" id="FNUT01000005">
    <property type="protein sequence ID" value="SEG14101.1"/>
    <property type="molecule type" value="Genomic_DNA"/>
</dbReference>
<protein>
    <submittedName>
        <fullName evidence="1">Substrate import-associated zinc metallohydrolase lipoprotein</fullName>
    </submittedName>
</protein>
<dbReference type="SUPFAM" id="SSF55486">
    <property type="entry name" value="Metalloproteases ('zincins'), catalytic domain"/>
    <property type="match status" value="1"/>
</dbReference>
<evidence type="ECO:0000313" key="1">
    <source>
        <dbReference type="EMBL" id="SEG14101.1"/>
    </source>
</evidence>
<dbReference type="AlphaFoldDB" id="A0A1H5XQS1"/>
<keyword evidence="2" id="KW-1185">Reference proteome</keyword>
<keyword evidence="1" id="KW-0449">Lipoprotein</keyword>
<dbReference type="NCBIfam" id="TIGR04549">
    <property type="entry name" value="LP_HExxH_w_tonB"/>
    <property type="match status" value="1"/>
</dbReference>
<dbReference type="GO" id="GO:0016787">
    <property type="term" value="F:hydrolase activity"/>
    <property type="evidence" value="ECO:0007669"/>
    <property type="project" value="UniProtKB-KW"/>
</dbReference>